<dbReference type="InterPro" id="IPR011990">
    <property type="entry name" value="TPR-like_helical_dom_sf"/>
</dbReference>
<dbReference type="RefSeq" id="WP_162662144.1">
    <property type="nucleotide sequence ID" value="NZ_CP048020.1"/>
</dbReference>
<dbReference type="PROSITE" id="PS51257">
    <property type="entry name" value="PROKAR_LIPOPROTEIN"/>
    <property type="match status" value="1"/>
</dbReference>
<accession>A0A6P1XZA4</accession>
<proteinExistence type="predicted"/>
<dbReference type="PROSITE" id="PS50005">
    <property type="entry name" value="TPR"/>
    <property type="match status" value="1"/>
</dbReference>
<reference evidence="3 4" key="1">
    <citation type="submission" date="2020-01" db="EMBL/GenBank/DDBJ databases">
        <title>Complete genome sequence of a human oral phylogroup 1 Treponema sp. strain ATCC 700766, originally isolated from periodontitis dental plaque.</title>
        <authorList>
            <person name="Chan Y."/>
            <person name="Huo Y.-B."/>
            <person name="Yu X.-L."/>
            <person name="Zeng H."/>
            <person name="Leung W.-K."/>
            <person name="Watt R.M."/>
        </authorList>
    </citation>
    <scope>NUCLEOTIDE SEQUENCE [LARGE SCALE GENOMIC DNA]</scope>
    <source>
        <strain evidence="3 4">OMZ 804</strain>
    </source>
</reference>
<feature type="chain" id="PRO_5026800762" evidence="2">
    <location>
        <begin position="30"/>
        <end position="308"/>
    </location>
</feature>
<dbReference type="Proteomes" id="UP000464374">
    <property type="component" value="Chromosome"/>
</dbReference>
<dbReference type="KEGG" id="trz:GWP43_01470"/>
<dbReference type="Gene3D" id="1.25.40.10">
    <property type="entry name" value="Tetratricopeptide repeat domain"/>
    <property type="match status" value="1"/>
</dbReference>
<feature type="signal peptide" evidence="2">
    <location>
        <begin position="1"/>
        <end position="29"/>
    </location>
</feature>
<dbReference type="InterPro" id="IPR019734">
    <property type="entry name" value="TPR_rpt"/>
</dbReference>
<evidence type="ECO:0000313" key="4">
    <source>
        <dbReference type="Proteomes" id="UP000464374"/>
    </source>
</evidence>
<name>A0A6P1XZA4_9SPIR</name>
<feature type="repeat" description="TPR" evidence="1">
    <location>
        <begin position="254"/>
        <end position="287"/>
    </location>
</feature>
<dbReference type="AlphaFoldDB" id="A0A6P1XZA4"/>
<dbReference type="SUPFAM" id="SSF48452">
    <property type="entry name" value="TPR-like"/>
    <property type="match status" value="1"/>
</dbReference>
<evidence type="ECO:0000256" key="2">
    <source>
        <dbReference type="SAM" id="SignalP"/>
    </source>
</evidence>
<gene>
    <name evidence="3" type="ORF">GWP43_01470</name>
</gene>
<evidence type="ECO:0000313" key="3">
    <source>
        <dbReference type="EMBL" id="QHX42333.1"/>
    </source>
</evidence>
<protein>
    <submittedName>
        <fullName evidence="3">Tetratricopeptide repeat protein</fullName>
    </submittedName>
</protein>
<keyword evidence="2" id="KW-0732">Signal</keyword>
<keyword evidence="1" id="KW-0802">TPR repeat</keyword>
<sequence>MQKLYRYGLLCIGFCLVVMVSSCISTASAGKNTTRNNQNPNRDERDILLIFTGSDWSKEAKDFSKNILTESCKTELAQLYAVRFIDLLHNPSENEREAAQKNYLLFSEYAVPDIPFIILQTAEQDMYASAVIEADIKTEAQLIEKIKALTAQRTKVIEARKHINTTKGQEKARAIDTFLNTVGNAEAHRYDSLRMQVPALDPDNRSGLKGKYVLMSADIRAKSFAQQGNYLKASDEYKAAAETGDLSPAELQLAWYLAAYSYLMTENTESETAIEYLHKAIEADPQNAAVQRLNQAIHKLQNDVQLKK</sequence>
<evidence type="ECO:0000256" key="1">
    <source>
        <dbReference type="PROSITE-ProRule" id="PRU00339"/>
    </source>
</evidence>
<organism evidence="3 4">
    <name type="scientific">Treponema vincentii</name>
    <dbReference type="NCBI Taxonomy" id="69710"/>
    <lineage>
        <taxon>Bacteria</taxon>
        <taxon>Pseudomonadati</taxon>
        <taxon>Spirochaetota</taxon>
        <taxon>Spirochaetia</taxon>
        <taxon>Spirochaetales</taxon>
        <taxon>Treponemataceae</taxon>
        <taxon>Treponema</taxon>
    </lineage>
</organism>
<dbReference type="EMBL" id="CP048020">
    <property type="protein sequence ID" value="QHX42333.1"/>
    <property type="molecule type" value="Genomic_DNA"/>
</dbReference>